<dbReference type="PANTHER" id="PTHR37984:SF8">
    <property type="entry name" value="CCHC-TYPE DOMAIN-CONTAINING PROTEIN"/>
    <property type="match status" value="1"/>
</dbReference>
<dbReference type="EMBL" id="QNGE01015974">
    <property type="protein sequence ID" value="KAA3670036.1"/>
    <property type="molecule type" value="Genomic_DNA"/>
</dbReference>
<evidence type="ECO:0000259" key="1">
    <source>
        <dbReference type="PROSITE" id="PS50878"/>
    </source>
</evidence>
<dbReference type="InterPro" id="IPR000477">
    <property type="entry name" value="RT_dom"/>
</dbReference>
<dbReference type="Gene3D" id="3.30.70.270">
    <property type="match status" value="2"/>
</dbReference>
<evidence type="ECO:0000313" key="2">
    <source>
        <dbReference type="EMBL" id="KAA3670036.1"/>
    </source>
</evidence>
<keyword evidence="3" id="KW-1185">Reference proteome</keyword>
<dbReference type="InterPro" id="IPR041577">
    <property type="entry name" value="RT_RNaseH_2"/>
</dbReference>
<sequence>MAVHSKLKDELDRLQHLELVTKVSHPTQWINQLAIVVKKNGSLRLCLDPRELNKVIIPERYSLPSPEEIFARMQGAKYFSFLDATQGFHHIKLDEESSYLTTFHTPFGRYRWLRMPFGISSASEVFHRAMVESLENLEGVEVFIDDITVYGSTRSEHDERLNKVLQRCNEKGIHLNKNKCKFAVQEAKFLGHYITTQGLKPDPEKVKAILEMPTPKNIEELQRFLGMVTYLSKFIPQASQKTESLRQLLKQEADFNWTQTQDQAYQTLLKDISNSPTLAFYDPDKEFRMMVDASQKGL</sequence>
<dbReference type="Pfam" id="PF00078">
    <property type="entry name" value="RVT_1"/>
    <property type="match status" value="1"/>
</dbReference>
<dbReference type="Proteomes" id="UP000324629">
    <property type="component" value="Unassembled WGS sequence"/>
</dbReference>
<dbReference type="Pfam" id="PF17919">
    <property type="entry name" value="RT_RNaseH_2"/>
    <property type="match status" value="1"/>
</dbReference>
<organism evidence="2 3">
    <name type="scientific">Paragonimus westermani</name>
    <dbReference type="NCBI Taxonomy" id="34504"/>
    <lineage>
        <taxon>Eukaryota</taxon>
        <taxon>Metazoa</taxon>
        <taxon>Spiralia</taxon>
        <taxon>Lophotrochozoa</taxon>
        <taxon>Platyhelminthes</taxon>
        <taxon>Trematoda</taxon>
        <taxon>Digenea</taxon>
        <taxon>Plagiorchiida</taxon>
        <taxon>Troglotremata</taxon>
        <taxon>Troglotrematidae</taxon>
        <taxon>Paragonimus</taxon>
    </lineage>
</organism>
<feature type="domain" description="Reverse transcriptase" evidence="1">
    <location>
        <begin position="17"/>
        <end position="194"/>
    </location>
</feature>
<comment type="caution">
    <text evidence="2">The sequence shown here is derived from an EMBL/GenBank/DDBJ whole genome shotgun (WGS) entry which is preliminary data.</text>
</comment>
<evidence type="ECO:0000313" key="3">
    <source>
        <dbReference type="Proteomes" id="UP000324629"/>
    </source>
</evidence>
<dbReference type="Gene3D" id="3.10.10.10">
    <property type="entry name" value="HIV Type 1 Reverse Transcriptase, subunit A, domain 1"/>
    <property type="match status" value="1"/>
</dbReference>
<reference evidence="2 3" key="1">
    <citation type="journal article" date="2019" name="Gigascience">
        <title>Whole-genome sequence of the oriental lung fluke Paragonimus westermani.</title>
        <authorList>
            <person name="Oey H."/>
            <person name="Zakrzewski M."/>
            <person name="Narain K."/>
            <person name="Devi K.R."/>
            <person name="Agatsuma T."/>
            <person name="Nawaratna S."/>
            <person name="Gobert G.N."/>
            <person name="Jones M.K."/>
            <person name="Ragan M.A."/>
            <person name="McManus D.P."/>
            <person name="Krause L."/>
        </authorList>
    </citation>
    <scope>NUCLEOTIDE SEQUENCE [LARGE SCALE GENOMIC DNA]</scope>
    <source>
        <strain evidence="2 3">IND2009</strain>
    </source>
</reference>
<feature type="non-terminal residue" evidence="2">
    <location>
        <position position="298"/>
    </location>
</feature>
<proteinExistence type="predicted"/>
<dbReference type="PANTHER" id="PTHR37984">
    <property type="entry name" value="PROTEIN CBG26694"/>
    <property type="match status" value="1"/>
</dbReference>
<dbReference type="CDD" id="cd01647">
    <property type="entry name" value="RT_LTR"/>
    <property type="match status" value="1"/>
</dbReference>
<accession>A0A5J4N3F9</accession>
<gene>
    <name evidence="2" type="ORF">DEA37_0010048</name>
</gene>
<dbReference type="FunFam" id="3.30.70.270:FF:000026">
    <property type="entry name" value="Transposon Ty3-G Gag-Pol polyprotein"/>
    <property type="match status" value="1"/>
</dbReference>
<dbReference type="InterPro" id="IPR043502">
    <property type="entry name" value="DNA/RNA_pol_sf"/>
</dbReference>
<dbReference type="PROSITE" id="PS50878">
    <property type="entry name" value="RT_POL"/>
    <property type="match status" value="1"/>
</dbReference>
<dbReference type="InterPro" id="IPR043128">
    <property type="entry name" value="Rev_trsase/Diguanyl_cyclase"/>
</dbReference>
<dbReference type="InterPro" id="IPR050951">
    <property type="entry name" value="Retrovirus_Pol_polyprotein"/>
</dbReference>
<dbReference type="SUPFAM" id="SSF56672">
    <property type="entry name" value="DNA/RNA polymerases"/>
    <property type="match status" value="1"/>
</dbReference>
<protein>
    <recommendedName>
        <fullName evidence="1">Reverse transcriptase domain-containing protein</fullName>
    </recommendedName>
</protein>
<dbReference type="AlphaFoldDB" id="A0A5J4N3F9"/>
<name>A0A5J4N3F9_9TREM</name>